<gene>
    <name evidence="4" type="ORF">CyHV3_ORF82</name>
</gene>
<dbReference type="Proteomes" id="UP000156776">
    <property type="component" value="Segment"/>
</dbReference>
<dbReference type="OrthoDB" id="19087at10239"/>
<reference evidence="5" key="1">
    <citation type="submission" date="2004-04" db="EMBL/GenBank/DDBJ databases">
        <title>6.9kbp-length partial genome DNA region of Koi herpesvirus (KHV) including prospective protective antigen gene.</title>
        <authorList>
            <person name="Kurita J."/>
            <person name="Ito T."/>
            <person name="Sano M."/>
        </authorList>
    </citation>
    <scope>NUCLEOTIDE SEQUENCE</scope>
</reference>
<reference evidence="6 7" key="2">
    <citation type="journal article" date="2007" name="J. Virol.">
        <title>Genome sequences of three koi herpesvirus isolates representing the expanding distribution of an emerging disease threatening koi and common carp worldwide.</title>
        <authorList>
            <person name="Aoki T."/>
            <person name="Hirono I."/>
            <person name="Kurokawa K."/>
            <person name="Fukuda H."/>
            <person name="Nahary R."/>
            <person name="Eldar A."/>
            <person name="Davison A.J."/>
            <person name="Waltzek T.B."/>
            <person name="Bercovier H."/>
            <person name="Hedrick R.P."/>
        </authorList>
    </citation>
    <scope>NUCLEOTIDE SEQUENCE [LARGE SCALE GENOMIC DNA]</scope>
    <source>
        <strain evidence="3">KHV-I</strain>
        <strain evidence="4 7">KHV-U</strain>
    </source>
</reference>
<feature type="region of interest" description="Disordered" evidence="1">
    <location>
        <begin position="1"/>
        <end position="51"/>
    </location>
</feature>
<evidence type="ECO:0000313" key="5">
    <source>
        <dbReference type="EMBL" id="BAD17964.1"/>
    </source>
</evidence>
<keyword evidence="2" id="KW-1133">Transmembrane helix</keyword>
<feature type="transmembrane region" description="Helical" evidence="2">
    <location>
        <begin position="217"/>
        <end position="241"/>
    </location>
</feature>
<evidence type="ECO:0000313" key="3">
    <source>
        <dbReference type="EMBL" id="ABC55163.1"/>
    </source>
</evidence>
<evidence type="ECO:0000313" key="4">
    <source>
        <dbReference type="EMBL" id="ABG42909.1"/>
    </source>
</evidence>
<feature type="transmembrane region" description="Helical" evidence="2">
    <location>
        <begin position="66"/>
        <end position="89"/>
    </location>
</feature>
<sequence>MSAYRYNRLRDEGEGEEGEGEGEGEGPRDGGDERRDGGGGGGGGEGKGPRYYYNSRGRLKRADRSGLDVILTGLFTFGWVLVTISVFVLDRSHPHHDGGGGGDNPHAVASVVQGVIGLLGENGSSDNISGISIGGNGGAAADPPLHCFDGGISAMRATMLSVCLANLATYLFKLTVFFQFVVASVKEYAALHSDGAIMSTAAGLREDTLEHMQRARWVALALVRIALFPMALAHLAAAATLQRMNPHMRAYASATESDPSQRSFCFRVYLFYTLVCGQACVSLFAGILAVIKTVSGVDDKSTRRQIRNRLENQNITRILNELV</sequence>
<protein>
    <submittedName>
        <fullName evidence="4 5">Membrane protein</fullName>
    </submittedName>
</protein>
<reference evidence="4" key="3">
    <citation type="submission" date="2007-03" db="EMBL/GenBank/DDBJ databases">
        <title>Comparative genomics of carp herpesviruses.</title>
        <authorList>
            <person name="Davison A.J."/>
            <person name="Kurobe T."/>
            <person name="Gatherer D."/>
            <person name="Cunningham C."/>
            <person name="Waltzek T.B."/>
            <person name="Korf I."/>
            <person name="Fukuda H."/>
            <person name="Hedrick R.P."/>
        </authorList>
    </citation>
    <scope>NUCLEOTIDE SEQUENCE</scope>
    <source>
        <strain evidence="4">KHV-U</strain>
    </source>
</reference>
<dbReference type="GeneID" id="11266412"/>
<dbReference type="EMBL" id="AB178324">
    <property type="protein sequence ID" value="BAD17964.1"/>
    <property type="molecule type" value="Genomic_DNA"/>
</dbReference>
<keyword evidence="2" id="KW-0812">Transmembrane</keyword>
<dbReference type="Proteomes" id="UP000106924">
    <property type="component" value="Segment"/>
</dbReference>
<evidence type="ECO:0000256" key="1">
    <source>
        <dbReference type="SAM" id="MobiDB-lite"/>
    </source>
</evidence>
<proteinExistence type="predicted"/>
<keyword evidence="2" id="KW-0472">Membrane</keyword>
<organism evidence="5">
    <name type="scientific">Cyprinid herpesvirus 3</name>
    <name type="common">CyHV-3</name>
    <dbReference type="NCBI Taxonomy" id="180230"/>
    <lineage>
        <taxon>Viruses</taxon>
        <taxon>Duplodnaviria</taxon>
        <taxon>Heunggongvirae</taxon>
        <taxon>Peploviricota</taxon>
        <taxon>Herviviricetes</taxon>
        <taxon>Herpesvirales</taxon>
        <taxon>Alloherpesviridae</taxon>
        <taxon>Cyvirus</taxon>
        <taxon>Cyvirus cyprinidallo3</taxon>
    </lineage>
</organism>
<feature type="compositionally biased region" description="Acidic residues" evidence="1">
    <location>
        <begin position="13"/>
        <end position="24"/>
    </location>
</feature>
<dbReference type="EMBL" id="DQ657948">
    <property type="protein sequence ID" value="ABG42909.1"/>
    <property type="molecule type" value="Genomic_DNA"/>
</dbReference>
<name>Q75N51_CYHV3</name>
<dbReference type="EMBL" id="DQ177346">
    <property type="protein sequence ID" value="ABC55163.1"/>
    <property type="molecule type" value="Genomic_DNA"/>
</dbReference>
<dbReference type="KEGG" id="vg:11266412"/>
<feature type="transmembrane region" description="Helical" evidence="2">
    <location>
        <begin position="269"/>
        <end position="291"/>
    </location>
</feature>
<accession>Q75N51</accession>
<evidence type="ECO:0000313" key="6">
    <source>
        <dbReference type="Proteomes" id="UP000106924"/>
    </source>
</evidence>
<dbReference type="RefSeq" id="YP_001096117.1">
    <property type="nucleotide sequence ID" value="NC_009127.1"/>
</dbReference>
<evidence type="ECO:0000313" key="7">
    <source>
        <dbReference type="Proteomes" id="UP000156776"/>
    </source>
</evidence>
<keyword evidence="7" id="KW-1185">Reference proteome</keyword>
<feature type="compositionally biased region" description="Basic and acidic residues" evidence="1">
    <location>
        <begin position="25"/>
        <end position="37"/>
    </location>
</feature>
<evidence type="ECO:0000256" key="2">
    <source>
        <dbReference type="SAM" id="Phobius"/>
    </source>
</evidence>